<feature type="compositionally biased region" description="Pro residues" evidence="7">
    <location>
        <begin position="318"/>
        <end position="327"/>
    </location>
</feature>
<keyword evidence="2" id="KW-0723">Serine/threonine-protein kinase</keyword>
<dbReference type="SUPFAM" id="SSF56112">
    <property type="entry name" value="Protein kinase-like (PK-like)"/>
    <property type="match status" value="1"/>
</dbReference>
<comment type="subcellular location">
    <subcellularLocation>
        <location evidence="1">Cytoplasm</location>
    </subcellularLocation>
</comment>
<evidence type="ECO:0000256" key="1">
    <source>
        <dbReference type="ARBA" id="ARBA00004496"/>
    </source>
</evidence>
<dbReference type="InterPro" id="IPR033699">
    <property type="entry name" value="POLO_box_Plk4_1"/>
</dbReference>
<evidence type="ECO:0000259" key="9">
    <source>
        <dbReference type="PROSITE" id="PS51984"/>
    </source>
</evidence>
<feature type="region of interest" description="Disordered" evidence="7">
    <location>
        <begin position="314"/>
        <end position="436"/>
    </location>
</feature>
<evidence type="ECO:0000256" key="2">
    <source>
        <dbReference type="ARBA" id="ARBA00022527"/>
    </source>
</evidence>
<dbReference type="InterPro" id="IPR000719">
    <property type="entry name" value="Prot_kinase_dom"/>
</dbReference>
<dbReference type="PANTHER" id="PTHR24350">
    <property type="entry name" value="SERINE/THREONINE-PROTEIN KINASE IAL-RELATED"/>
    <property type="match status" value="1"/>
</dbReference>
<name>A0ABQ0M6B5_MYCCL</name>
<reference evidence="11" key="1">
    <citation type="submission" date="2014-09" db="EMBL/GenBank/DDBJ databases">
        <title>Genome sequence of the luminous mushroom Mycena chlorophos for searching fungal bioluminescence genes.</title>
        <authorList>
            <person name="Tanaka Y."/>
            <person name="Kasuga D."/>
            <person name="Oba Y."/>
            <person name="Hase S."/>
            <person name="Sato K."/>
            <person name="Oba Y."/>
            <person name="Sakakibara Y."/>
        </authorList>
    </citation>
    <scope>NUCLEOTIDE SEQUENCE</scope>
</reference>
<proteinExistence type="predicted"/>
<dbReference type="InterPro" id="IPR046437">
    <property type="entry name" value="Ser_Thr-PK_POLO_box_1_sf"/>
</dbReference>
<dbReference type="InterPro" id="IPR033698">
    <property type="entry name" value="POLO_box_Plk4_2"/>
</dbReference>
<protein>
    <recommendedName>
        <fullName evidence="13">Non-specific serine/threonine protein kinase</fullName>
    </recommendedName>
</protein>
<evidence type="ECO:0000256" key="7">
    <source>
        <dbReference type="SAM" id="MobiDB-lite"/>
    </source>
</evidence>
<dbReference type="InterPro" id="IPR011009">
    <property type="entry name" value="Kinase-like_dom_sf"/>
</dbReference>
<feature type="compositionally biased region" description="Polar residues" evidence="7">
    <location>
        <begin position="395"/>
        <end position="418"/>
    </location>
</feature>
<dbReference type="EMBL" id="DF849766">
    <property type="protein sequence ID" value="GAT58797.1"/>
    <property type="molecule type" value="Genomic_DNA"/>
</dbReference>
<evidence type="ECO:0000256" key="6">
    <source>
        <dbReference type="ARBA" id="ARBA00022840"/>
    </source>
</evidence>
<feature type="compositionally biased region" description="Low complexity" evidence="7">
    <location>
        <begin position="677"/>
        <end position="687"/>
    </location>
</feature>
<gene>
    <name evidence="11" type="ORF">MCHLO_15180</name>
</gene>
<keyword evidence="4" id="KW-0547">Nucleotide-binding</keyword>
<evidence type="ECO:0008006" key="13">
    <source>
        <dbReference type="Google" id="ProtNLM"/>
    </source>
</evidence>
<dbReference type="PROSITE" id="PS51984">
    <property type="entry name" value="CPB1"/>
    <property type="match status" value="1"/>
</dbReference>
<evidence type="ECO:0000256" key="5">
    <source>
        <dbReference type="ARBA" id="ARBA00022777"/>
    </source>
</evidence>
<dbReference type="Pfam" id="PF00069">
    <property type="entry name" value="Pkinase"/>
    <property type="match status" value="1"/>
</dbReference>
<keyword evidence="6" id="KW-0067">ATP-binding</keyword>
<organism evidence="11 12">
    <name type="scientific">Mycena chlorophos</name>
    <name type="common">Agaric fungus</name>
    <name type="synonym">Agaricus chlorophos</name>
    <dbReference type="NCBI Taxonomy" id="658473"/>
    <lineage>
        <taxon>Eukaryota</taxon>
        <taxon>Fungi</taxon>
        <taxon>Dikarya</taxon>
        <taxon>Basidiomycota</taxon>
        <taxon>Agaricomycotina</taxon>
        <taxon>Agaricomycetes</taxon>
        <taxon>Agaricomycetidae</taxon>
        <taxon>Agaricales</taxon>
        <taxon>Marasmiineae</taxon>
        <taxon>Mycenaceae</taxon>
        <taxon>Mycena</taxon>
    </lineage>
</organism>
<dbReference type="Gene3D" id="3.30.1120.120">
    <property type="match status" value="1"/>
</dbReference>
<evidence type="ECO:0000313" key="12">
    <source>
        <dbReference type="Proteomes" id="UP000815677"/>
    </source>
</evidence>
<feature type="compositionally biased region" description="Low complexity" evidence="7">
    <location>
        <begin position="375"/>
        <end position="384"/>
    </location>
</feature>
<evidence type="ECO:0000259" key="8">
    <source>
        <dbReference type="PROSITE" id="PS50011"/>
    </source>
</evidence>
<evidence type="ECO:0000256" key="3">
    <source>
        <dbReference type="ARBA" id="ARBA00022679"/>
    </source>
</evidence>
<dbReference type="PROSITE" id="PS51985">
    <property type="entry name" value="CPB2"/>
    <property type="match status" value="1"/>
</dbReference>
<feature type="domain" description="Cryptic POLO box 1 (CPB1)" evidence="9">
    <location>
        <begin position="432"/>
        <end position="540"/>
    </location>
</feature>
<feature type="compositionally biased region" description="Low complexity" evidence="7">
    <location>
        <begin position="716"/>
        <end position="729"/>
    </location>
</feature>
<dbReference type="Gene3D" id="1.10.510.10">
    <property type="entry name" value="Transferase(Phosphotransferase) domain 1"/>
    <property type="match status" value="1"/>
</dbReference>
<evidence type="ECO:0000256" key="4">
    <source>
        <dbReference type="ARBA" id="ARBA00022741"/>
    </source>
</evidence>
<keyword evidence="12" id="KW-1185">Reference proteome</keyword>
<evidence type="ECO:0000313" key="11">
    <source>
        <dbReference type="EMBL" id="GAT58797.1"/>
    </source>
</evidence>
<accession>A0ABQ0M6B5</accession>
<dbReference type="InterPro" id="IPR030616">
    <property type="entry name" value="Aur-like"/>
</dbReference>
<keyword evidence="5" id="KW-0418">Kinase</keyword>
<dbReference type="Proteomes" id="UP000815677">
    <property type="component" value="Unassembled WGS sequence"/>
</dbReference>
<keyword evidence="3" id="KW-0808">Transferase</keyword>
<dbReference type="PROSITE" id="PS50011">
    <property type="entry name" value="PROTEIN_KINASE_DOM"/>
    <property type="match status" value="1"/>
</dbReference>
<sequence>MFDTPELGVCTRFTCRIPAQTTQDFDIMQEIASGKHATVYLVNCKRGRLRNRQLALKKVVSPSSTEIERLVETSNLHSSLSHPSILSLFSTFSTPSANFQLLELALGGPLESVIDGKPLSETHVRCIVKGVAEALLYLRKENIIHRNVQPSTILLATDGRPKLSGFGLATHTPPSKRPLDYLAESPHCVSPPHSFEADWWSLGCVMLGALAGKLPFWVFHFSRIPSTSHGQKSATLDDTTAKILRGAYSTPANATPEAREVLSSLLDTNPKRRTPPNEILAYPFFDGPAAPLLPPTPIGSEDLLSKHALFESKSKRPSLPPLIPTPPRLRLTRRSLAPANQTNIDDARSTQKRMTLRDQLLSRRIVSDPLPPKPRLSSFSLLSRPSPPSDRSRKNSLVNDPSPSPKTAISPPVRSQSLAGFEDQPRDQPLSIGTTRPVPFTTALLTPESHKIVHGHITVLPSRSLLVDFREAERRRGQKGNEVLVIDPHGLKVEVYAAPHLSVPCCLAEPVKRFKLLELPTTYWKQYNDAALLVERIKQRTPKLILYLGSAQCTLMGNSAPADIELLAGSSIQPSPRKSTDTEPYAQTARLRIRLSRQQSSIELAKHVTSSRGESEEWTKRVFKTTKDESLCVSAADWESLDDEERSAMESLNRFWRLCAFLEEQDRGAKVLGGSGLHSPSLPGSGLRQTSSLRSLRGAPVPQQPLSTYPTPPRSRAPSISSSISTTAPLPRSLSNIHVAPRPMKFPTLPLRRPSSIARGGSFASNSAHLSMEPQHPSAIGKTGYMPTWCKNDDDEAGPMPQTRFIPSVGWCIRQGSRVTQGGRYKIMFVDGAVLEIDVDEEWAELTEQDGTMKRYDLGRRSDLTAPIAERMRVFGEFVTMFEDKS</sequence>
<feature type="domain" description="Protein kinase" evidence="8">
    <location>
        <begin position="25"/>
        <end position="285"/>
    </location>
</feature>
<evidence type="ECO:0000259" key="10">
    <source>
        <dbReference type="PROSITE" id="PS51985"/>
    </source>
</evidence>
<feature type="region of interest" description="Disordered" evidence="7">
    <location>
        <begin position="672"/>
        <end position="729"/>
    </location>
</feature>
<feature type="domain" description="Cryptic POLO box 2 (CPB2)" evidence="10">
    <location>
        <begin position="541"/>
        <end position="696"/>
    </location>
</feature>